<sequence length="451" mass="50051">MSGKALSNKNAINFFPGHPSPRLLPRKQILQASTNVLFPSDDSPINNKTYLDGLQRDPLSYGTDEGSLWVREAIAAWTNKKFHISGQSGQVEPEFINLTNGASYGVLNALLQTTLAHTGYTRQAFITSPCYYLINDCFIDAGFKGKITAVEEGHDGQLDLQFLEHQLQLHEAAQNSSPESTLEIINSDKDARAWKKIYKYVIWCVPTFSNPGGMSMSLDNRMKLLELARKYDMLIISDDVYDLLDYRATAQPPLPRFDILDRQTLPNGDDDDNDGYGNVISNVSFSKLVAPGLRFGCQVTATHKLSYQLSQGGANTSGGTPSQFNANITGNLMITGELDKIIENFQKVYGERSQIMVESIKKYLPADCILQGGEGGYFMWLTFPDSLNCKKVCEEAKRRGVNLANGDNFEVDANRKGWGTTSVRLSISFLEKEDIAQGIKILGEVCHDLLK</sequence>
<dbReference type="InterPro" id="IPR015422">
    <property type="entry name" value="PyrdxlP-dep_Trfase_small"/>
</dbReference>
<evidence type="ECO:0000259" key="1">
    <source>
        <dbReference type="Pfam" id="PF00155"/>
    </source>
</evidence>
<dbReference type="Gene3D" id="3.90.1150.10">
    <property type="entry name" value="Aspartate Aminotransferase, domain 1"/>
    <property type="match status" value="1"/>
</dbReference>
<dbReference type="InterPro" id="IPR015424">
    <property type="entry name" value="PyrdxlP-dep_Trfase"/>
</dbReference>
<gene>
    <name evidence="2" type="ORF">DASC09_058960</name>
</gene>
<dbReference type="Proteomes" id="UP001360560">
    <property type="component" value="Unassembled WGS sequence"/>
</dbReference>
<dbReference type="GeneID" id="90076545"/>
<protein>
    <submittedName>
        <fullName evidence="2">2-aminoadipate transaminase</fullName>
    </submittedName>
</protein>
<dbReference type="CDD" id="cd00609">
    <property type="entry name" value="AAT_like"/>
    <property type="match status" value="1"/>
</dbReference>
<dbReference type="InterPro" id="IPR004839">
    <property type="entry name" value="Aminotransferase_I/II_large"/>
</dbReference>
<proteinExistence type="predicted"/>
<dbReference type="Pfam" id="PF00155">
    <property type="entry name" value="Aminotran_1_2"/>
    <property type="match status" value="1"/>
</dbReference>
<dbReference type="PANTHER" id="PTHR42858">
    <property type="entry name" value="AMINOTRANSFERASE"/>
    <property type="match status" value="1"/>
</dbReference>
<organism evidence="2 3">
    <name type="scientific">Saccharomycopsis crataegensis</name>
    <dbReference type="NCBI Taxonomy" id="43959"/>
    <lineage>
        <taxon>Eukaryota</taxon>
        <taxon>Fungi</taxon>
        <taxon>Dikarya</taxon>
        <taxon>Ascomycota</taxon>
        <taxon>Saccharomycotina</taxon>
        <taxon>Saccharomycetes</taxon>
        <taxon>Saccharomycopsidaceae</taxon>
        <taxon>Saccharomycopsis</taxon>
    </lineage>
</organism>
<dbReference type="GO" id="GO:0030170">
    <property type="term" value="F:pyridoxal phosphate binding"/>
    <property type="evidence" value="ECO:0007669"/>
    <property type="project" value="InterPro"/>
</dbReference>
<comment type="caution">
    <text evidence="2">The sequence shown here is derived from an EMBL/GenBank/DDBJ whole genome shotgun (WGS) entry which is preliminary data.</text>
</comment>
<name>A0AAV5QVV0_9ASCO</name>
<keyword evidence="3" id="KW-1185">Reference proteome</keyword>
<dbReference type="GO" id="GO:0047536">
    <property type="term" value="F:2-aminoadipate transaminase activity"/>
    <property type="evidence" value="ECO:0007669"/>
    <property type="project" value="TreeGrafter"/>
</dbReference>
<reference evidence="2 3" key="1">
    <citation type="journal article" date="2023" name="Elife">
        <title>Identification of key yeast species and microbe-microbe interactions impacting larval growth of Drosophila in the wild.</title>
        <authorList>
            <person name="Mure A."/>
            <person name="Sugiura Y."/>
            <person name="Maeda R."/>
            <person name="Honda K."/>
            <person name="Sakurai N."/>
            <person name="Takahashi Y."/>
            <person name="Watada M."/>
            <person name="Katoh T."/>
            <person name="Gotoh A."/>
            <person name="Gotoh Y."/>
            <person name="Taniguchi I."/>
            <person name="Nakamura K."/>
            <person name="Hayashi T."/>
            <person name="Katayama T."/>
            <person name="Uemura T."/>
            <person name="Hattori Y."/>
        </authorList>
    </citation>
    <scope>NUCLEOTIDE SEQUENCE [LARGE SCALE GENOMIC DNA]</scope>
    <source>
        <strain evidence="2 3">SC-9</strain>
    </source>
</reference>
<dbReference type="Gene3D" id="3.40.640.10">
    <property type="entry name" value="Type I PLP-dependent aspartate aminotransferase-like (Major domain)"/>
    <property type="match status" value="1"/>
</dbReference>
<evidence type="ECO:0000313" key="3">
    <source>
        <dbReference type="Proteomes" id="UP001360560"/>
    </source>
</evidence>
<dbReference type="AlphaFoldDB" id="A0AAV5QVV0"/>
<dbReference type="SUPFAM" id="SSF53383">
    <property type="entry name" value="PLP-dependent transferases"/>
    <property type="match status" value="1"/>
</dbReference>
<dbReference type="InterPro" id="IPR015421">
    <property type="entry name" value="PyrdxlP-dep_Trfase_major"/>
</dbReference>
<evidence type="ECO:0000313" key="2">
    <source>
        <dbReference type="EMBL" id="GMM38557.1"/>
    </source>
</evidence>
<dbReference type="RefSeq" id="XP_064855552.1">
    <property type="nucleotide sequence ID" value="XM_064999480.1"/>
</dbReference>
<accession>A0AAV5QVV0</accession>
<dbReference type="PANTHER" id="PTHR42858:SF1">
    <property type="entry name" value="LD15494P"/>
    <property type="match status" value="1"/>
</dbReference>
<feature type="domain" description="Aminotransferase class I/classII large" evidence="1">
    <location>
        <begin position="55"/>
        <end position="439"/>
    </location>
</feature>
<dbReference type="EMBL" id="BTFZ01000020">
    <property type="protein sequence ID" value="GMM38557.1"/>
    <property type="molecule type" value="Genomic_DNA"/>
</dbReference>